<sequence>MLRLRHIGKFNIRIARFASQPTSSIPDLPDIVPPKPQAGKPIEKEIEFKEETIELVEDMTIEKWDLKSSLPESIGKVFSISESIMERFPSASASSYLNKQFKLTANSGLLFRASSHSLLNELDSDSSKVSDRTILLCKRLLSLAGARGSGKSATMFQMVNHYANNGYIVLYFPKLSEWTSGIFSYESVGETYHQPELACKLLQTVLTANESHLKKLKAPDGKTSMADFVSAGSKNPRISHQTLMEFLDNVFKSTDRPKILLALDQINAIFTNTAYCDKDSNPLTADKFAIAAKFHSLLQTELTNAARLIAVDNSVTQIKSPYLEIISNKAHSLNKDPLRLNVQKYQKVPAEELDAILPRATLNNGFPDIQIKNLQNYVIPALDKPETLGILDFYRKTSVLRQASVDEDYVKKQWMVSQGNALELFKASTL</sequence>
<organism evidence="8 9">
    <name type="scientific">Boothiomyces macroporosus</name>
    <dbReference type="NCBI Taxonomy" id="261099"/>
    <lineage>
        <taxon>Eukaryota</taxon>
        <taxon>Fungi</taxon>
        <taxon>Fungi incertae sedis</taxon>
        <taxon>Chytridiomycota</taxon>
        <taxon>Chytridiomycota incertae sedis</taxon>
        <taxon>Chytridiomycetes</taxon>
        <taxon>Rhizophydiales</taxon>
        <taxon>Terramycetaceae</taxon>
        <taxon>Boothiomyces</taxon>
    </lineage>
</organism>
<keyword evidence="5" id="KW-0496">Mitochondrion</keyword>
<dbReference type="GO" id="GO:0005763">
    <property type="term" value="C:mitochondrial small ribosomal subunit"/>
    <property type="evidence" value="ECO:0007669"/>
    <property type="project" value="TreeGrafter"/>
</dbReference>
<gene>
    <name evidence="8" type="primary">RSM23</name>
    <name evidence="8" type="ORF">HK103_002682</name>
</gene>
<name>A0AAD5US81_9FUNG</name>
<dbReference type="EMBL" id="JADGKB010000002">
    <property type="protein sequence ID" value="KAJ3262269.1"/>
    <property type="molecule type" value="Genomic_DNA"/>
</dbReference>
<evidence type="ECO:0000256" key="2">
    <source>
        <dbReference type="ARBA" id="ARBA00009863"/>
    </source>
</evidence>
<keyword evidence="4 8" id="KW-0689">Ribosomal protein</keyword>
<comment type="similarity">
    <text evidence="2">Belongs to the mitochondrion-specific ribosomal protein mS29 family.</text>
</comment>
<proteinExistence type="inferred from homology"/>
<evidence type="ECO:0000256" key="4">
    <source>
        <dbReference type="ARBA" id="ARBA00022980"/>
    </source>
</evidence>
<dbReference type="PANTHER" id="PTHR12810:SF0">
    <property type="entry name" value="SMALL RIBOSOMAL SUBUNIT PROTEIN MS29"/>
    <property type="match status" value="1"/>
</dbReference>
<evidence type="ECO:0000256" key="5">
    <source>
        <dbReference type="ARBA" id="ARBA00023128"/>
    </source>
</evidence>
<keyword evidence="3" id="KW-0809">Transit peptide</keyword>
<keyword evidence="6" id="KW-0687">Ribonucleoprotein</keyword>
<dbReference type="Proteomes" id="UP001210925">
    <property type="component" value="Unassembled WGS sequence"/>
</dbReference>
<dbReference type="Pfam" id="PF10236">
    <property type="entry name" value="DAP3"/>
    <property type="match status" value="1"/>
</dbReference>
<keyword evidence="9" id="KW-1185">Reference proteome</keyword>
<evidence type="ECO:0000313" key="9">
    <source>
        <dbReference type="Proteomes" id="UP001210925"/>
    </source>
</evidence>
<evidence type="ECO:0000313" key="8">
    <source>
        <dbReference type="EMBL" id="KAJ3262269.1"/>
    </source>
</evidence>
<evidence type="ECO:0000256" key="1">
    <source>
        <dbReference type="ARBA" id="ARBA00004173"/>
    </source>
</evidence>
<comment type="subcellular location">
    <subcellularLocation>
        <location evidence="1">Mitochondrion</location>
    </subcellularLocation>
</comment>
<accession>A0AAD5US81</accession>
<dbReference type="AlphaFoldDB" id="A0AAD5US81"/>
<dbReference type="InterPro" id="IPR019368">
    <property type="entry name" value="Ribosomal_mS29"/>
</dbReference>
<evidence type="ECO:0000256" key="7">
    <source>
        <dbReference type="ARBA" id="ARBA00035140"/>
    </source>
</evidence>
<reference evidence="8" key="1">
    <citation type="submission" date="2020-05" db="EMBL/GenBank/DDBJ databases">
        <title>Phylogenomic resolution of chytrid fungi.</title>
        <authorList>
            <person name="Stajich J.E."/>
            <person name="Amses K."/>
            <person name="Simmons R."/>
            <person name="Seto K."/>
            <person name="Myers J."/>
            <person name="Bonds A."/>
            <person name="Quandt C.A."/>
            <person name="Barry K."/>
            <person name="Liu P."/>
            <person name="Grigoriev I."/>
            <person name="Longcore J.E."/>
            <person name="James T.Y."/>
        </authorList>
    </citation>
    <scope>NUCLEOTIDE SEQUENCE</scope>
    <source>
        <strain evidence="8">PLAUS21</strain>
    </source>
</reference>
<comment type="caution">
    <text evidence="8">The sequence shown here is derived from an EMBL/GenBank/DDBJ whole genome shotgun (WGS) entry which is preliminary data.</text>
</comment>
<evidence type="ECO:0000256" key="3">
    <source>
        <dbReference type="ARBA" id="ARBA00022946"/>
    </source>
</evidence>
<dbReference type="PANTHER" id="PTHR12810">
    <property type="entry name" value="MITOCHONDRIAL 28S RIBOSOMAL PROTEIN S29"/>
    <property type="match status" value="1"/>
</dbReference>
<dbReference type="SUPFAM" id="SSF52540">
    <property type="entry name" value="P-loop containing nucleoside triphosphate hydrolases"/>
    <property type="match status" value="1"/>
</dbReference>
<evidence type="ECO:0000256" key="6">
    <source>
        <dbReference type="ARBA" id="ARBA00023274"/>
    </source>
</evidence>
<dbReference type="GO" id="GO:0003735">
    <property type="term" value="F:structural constituent of ribosome"/>
    <property type="evidence" value="ECO:0007669"/>
    <property type="project" value="TreeGrafter"/>
</dbReference>
<protein>
    <recommendedName>
        <fullName evidence="7">Small ribosomal subunit protein mS29</fullName>
    </recommendedName>
</protein>
<dbReference type="InterPro" id="IPR027417">
    <property type="entry name" value="P-loop_NTPase"/>
</dbReference>